<evidence type="ECO:0000313" key="9">
    <source>
        <dbReference type="Proteomes" id="UP001151287"/>
    </source>
</evidence>
<dbReference type="GO" id="GO:0016020">
    <property type="term" value="C:membrane"/>
    <property type="evidence" value="ECO:0007669"/>
    <property type="project" value="UniProtKB-SubCell"/>
</dbReference>
<dbReference type="SUPFAM" id="SSF52058">
    <property type="entry name" value="L domain-like"/>
    <property type="match status" value="1"/>
</dbReference>
<evidence type="ECO:0000259" key="6">
    <source>
        <dbReference type="Pfam" id="PF23559"/>
    </source>
</evidence>
<dbReference type="PROSITE" id="PS00236">
    <property type="entry name" value="NEUROTR_ION_CHANNEL"/>
    <property type="match status" value="1"/>
</dbReference>
<dbReference type="InterPro" id="IPR002182">
    <property type="entry name" value="NB-ARC"/>
</dbReference>
<dbReference type="GO" id="GO:0009626">
    <property type="term" value="P:plant-type hypersensitive response"/>
    <property type="evidence" value="ECO:0007669"/>
    <property type="project" value="UniProtKB-ARBA"/>
</dbReference>
<evidence type="ECO:0008006" key="10">
    <source>
        <dbReference type="Google" id="ProtNLM"/>
    </source>
</evidence>
<evidence type="ECO:0000259" key="7">
    <source>
        <dbReference type="Pfam" id="PF23598"/>
    </source>
</evidence>
<dbReference type="Proteomes" id="UP001151287">
    <property type="component" value="Unassembled WGS sequence"/>
</dbReference>
<evidence type="ECO:0000256" key="3">
    <source>
        <dbReference type="ARBA" id="ARBA00022821"/>
    </source>
</evidence>
<evidence type="ECO:0000256" key="2">
    <source>
        <dbReference type="ARBA" id="ARBA00022737"/>
    </source>
</evidence>
<keyword evidence="9" id="KW-1185">Reference proteome</keyword>
<feature type="domain" description="Disease resistance protein winged helix" evidence="6">
    <location>
        <begin position="204"/>
        <end position="274"/>
    </location>
</feature>
<dbReference type="AlphaFoldDB" id="A0A9Q0HY69"/>
<dbReference type="Gene3D" id="1.10.8.430">
    <property type="entry name" value="Helical domain of apoptotic protease-activating factors"/>
    <property type="match status" value="1"/>
</dbReference>
<name>A0A9Q0HY69_9POAL</name>
<keyword evidence="3" id="KW-0611">Plant defense</keyword>
<keyword evidence="2" id="KW-0677">Repeat</keyword>
<dbReference type="GO" id="GO:0042742">
    <property type="term" value="P:defense response to bacterium"/>
    <property type="evidence" value="ECO:0007669"/>
    <property type="project" value="UniProtKB-ARBA"/>
</dbReference>
<dbReference type="InterPro" id="IPR055414">
    <property type="entry name" value="LRR_R13L4/SHOC2-like"/>
</dbReference>
<reference evidence="8" key="1">
    <citation type="journal article" date="2022" name="Cell">
        <title>Repeat-based holocentromeres influence genome architecture and karyotype evolution.</title>
        <authorList>
            <person name="Hofstatter P.G."/>
            <person name="Thangavel G."/>
            <person name="Lux T."/>
            <person name="Neumann P."/>
            <person name="Vondrak T."/>
            <person name="Novak P."/>
            <person name="Zhang M."/>
            <person name="Costa L."/>
            <person name="Castellani M."/>
            <person name="Scott A."/>
            <person name="Toegelov H."/>
            <person name="Fuchs J."/>
            <person name="Mata-Sucre Y."/>
            <person name="Dias Y."/>
            <person name="Vanzela A.L.L."/>
            <person name="Huettel B."/>
            <person name="Almeida C.C.S."/>
            <person name="Simkova H."/>
            <person name="Souza G."/>
            <person name="Pedrosa-Harand A."/>
            <person name="Macas J."/>
            <person name="Mayer K.F.X."/>
            <person name="Houben A."/>
            <person name="Marques A."/>
        </authorList>
    </citation>
    <scope>NUCLEOTIDE SEQUENCE</scope>
    <source>
        <strain evidence="8">RhyBre1mFocal</strain>
    </source>
</reference>
<keyword evidence="4" id="KW-0472">Membrane</keyword>
<feature type="domain" description="Disease resistance R13L4/SHOC-2-like LRR" evidence="7">
    <location>
        <begin position="321"/>
        <end position="632"/>
    </location>
</feature>
<dbReference type="InterPro" id="IPR042197">
    <property type="entry name" value="Apaf_helical"/>
</dbReference>
<feature type="domain" description="NB-ARC" evidence="5">
    <location>
        <begin position="2"/>
        <end position="115"/>
    </location>
</feature>
<dbReference type="Gene3D" id="3.40.50.300">
    <property type="entry name" value="P-loop containing nucleotide triphosphate hydrolases"/>
    <property type="match status" value="1"/>
</dbReference>
<dbReference type="FunFam" id="1.10.10.10:FF:000322">
    <property type="entry name" value="Probable disease resistance protein At1g63360"/>
    <property type="match status" value="1"/>
</dbReference>
<comment type="subcellular location">
    <subcellularLocation>
        <location evidence="1">Membrane</location>
    </subcellularLocation>
</comment>
<dbReference type="GO" id="GO:0043531">
    <property type="term" value="F:ADP binding"/>
    <property type="evidence" value="ECO:0007669"/>
    <property type="project" value="InterPro"/>
</dbReference>
<dbReference type="OrthoDB" id="693287at2759"/>
<dbReference type="Pfam" id="PF00931">
    <property type="entry name" value="NB-ARC"/>
    <property type="match status" value="1"/>
</dbReference>
<dbReference type="Pfam" id="PF23559">
    <property type="entry name" value="WHD_DRP"/>
    <property type="match status" value="1"/>
</dbReference>
<dbReference type="PRINTS" id="PR00364">
    <property type="entry name" value="DISEASERSIST"/>
</dbReference>
<evidence type="ECO:0000256" key="4">
    <source>
        <dbReference type="ARBA" id="ARBA00023136"/>
    </source>
</evidence>
<dbReference type="GO" id="GO:0002758">
    <property type="term" value="P:innate immune response-activating signaling pathway"/>
    <property type="evidence" value="ECO:0007669"/>
    <property type="project" value="UniProtKB-ARBA"/>
</dbReference>
<dbReference type="Gene3D" id="3.80.10.10">
    <property type="entry name" value="Ribonuclease Inhibitor"/>
    <property type="match status" value="1"/>
</dbReference>
<dbReference type="InterPro" id="IPR027417">
    <property type="entry name" value="P-loop_NTPase"/>
</dbReference>
<organism evidence="8 9">
    <name type="scientific">Rhynchospora breviuscula</name>
    <dbReference type="NCBI Taxonomy" id="2022672"/>
    <lineage>
        <taxon>Eukaryota</taxon>
        <taxon>Viridiplantae</taxon>
        <taxon>Streptophyta</taxon>
        <taxon>Embryophyta</taxon>
        <taxon>Tracheophyta</taxon>
        <taxon>Spermatophyta</taxon>
        <taxon>Magnoliopsida</taxon>
        <taxon>Liliopsida</taxon>
        <taxon>Poales</taxon>
        <taxon>Cyperaceae</taxon>
        <taxon>Cyperoideae</taxon>
        <taxon>Rhynchosporeae</taxon>
        <taxon>Rhynchospora</taxon>
    </lineage>
</organism>
<evidence type="ECO:0000256" key="1">
    <source>
        <dbReference type="ARBA" id="ARBA00004370"/>
    </source>
</evidence>
<dbReference type="InterPro" id="IPR044974">
    <property type="entry name" value="Disease_R_plants"/>
</dbReference>
<evidence type="ECO:0000313" key="8">
    <source>
        <dbReference type="EMBL" id="KAJ1702762.1"/>
    </source>
</evidence>
<dbReference type="PANTHER" id="PTHR23155:SF1193">
    <property type="entry name" value="DISEASE RESISTANCE PROTEIN RPP13-RELATED"/>
    <property type="match status" value="1"/>
</dbReference>
<accession>A0A9Q0HY69</accession>
<comment type="caution">
    <text evidence="8">The sequence shown here is derived from an EMBL/GenBank/DDBJ whole genome shotgun (WGS) entry which is preliminary data.</text>
</comment>
<dbReference type="PANTHER" id="PTHR23155">
    <property type="entry name" value="DISEASE RESISTANCE PROTEIN RP"/>
    <property type="match status" value="1"/>
</dbReference>
<dbReference type="InterPro" id="IPR018000">
    <property type="entry name" value="Neurotransmitter_ion_chnl_CS"/>
</dbReference>
<dbReference type="InterPro" id="IPR036388">
    <property type="entry name" value="WH-like_DNA-bd_sf"/>
</dbReference>
<evidence type="ECO:0000259" key="5">
    <source>
        <dbReference type="Pfam" id="PF00931"/>
    </source>
</evidence>
<gene>
    <name evidence="8" type="ORF">LUZ63_002541</name>
</gene>
<sequence>MLSVSQQFSLTELLKEMISKHKFNVPSNKDVDYYVGELNSILNSRRYLIILDDVWKVDLWYNLKDALPDVKNGSRVLITSRSIDVAKSADPKMTPYELNFLSKKESIDLLLKTALPYQEPDEKCPSVLLELAKELSQKCKGLPLALIVLGGILSTKDQTYNGWERVLRTMDWHSDGKDCMDVLSMSYEDMPYYLKACFLYLASFPEDYEICAKRLIRMWVAEGFIPQEDKKTMEETAENCMEQLFQRSMLQVSNRSYNGSIKYCRVHDLLRDLAMHEAAKQNFVTVLQKPQDVSQSNRVTRRASVQSYRPLQFMEYLGSNTRSLLWFVGSDSLPTVSNFRLLKVVEIVGVKMPYYTYFKGLEKLIHLKYFGLRYCNNLLLPSSSLSSLKNLETFYFGGHSIKRPIRYRNQNWRPTGLWTISTLRHVTYDEGIIVGLPTTTNLRNLQTLRWVLVMKTWSTNRFPRFGNLLKLGLEFCSSFEGLENWDGALHMLGALPSLISLGIRTKREDIPVDIVYPSVLPKYHKLQSLRLEGKWSNGVTLDSSLLPSHLVKLTLRGSRLNQDPMPELGKLNSLRKLRIGEYAYEGTQMTCLAGFPVLESLELDLFDLKVKALTVAEGVMPKLKHLRCSDEVQLEMPPELKHLAYN</sequence>
<protein>
    <recommendedName>
        <fullName evidence="10">NB-ARC domain-containing protein</fullName>
    </recommendedName>
</protein>
<proteinExistence type="predicted"/>
<dbReference type="Pfam" id="PF23598">
    <property type="entry name" value="LRR_14"/>
    <property type="match status" value="1"/>
</dbReference>
<dbReference type="SUPFAM" id="SSF52540">
    <property type="entry name" value="P-loop containing nucleoside triphosphate hydrolases"/>
    <property type="match status" value="1"/>
</dbReference>
<dbReference type="EMBL" id="JAMQYH010000001">
    <property type="protein sequence ID" value="KAJ1702762.1"/>
    <property type="molecule type" value="Genomic_DNA"/>
</dbReference>
<dbReference type="InterPro" id="IPR058922">
    <property type="entry name" value="WHD_DRP"/>
</dbReference>
<dbReference type="Gene3D" id="1.10.10.10">
    <property type="entry name" value="Winged helix-like DNA-binding domain superfamily/Winged helix DNA-binding domain"/>
    <property type="match status" value="1"/>
</dbReference>
<dbReference type="InterPro" id="IPR032675">
    <property type="entry name" value="LRR_dom_sf"/>
</dbReference>